<gene>
    <name evidence="2" type="ORF">ADUPG1_005530</name>
</gene>
<feature type="non-terminal residue" evidence="2">
    <location>
        <position position="95"/>
    </location>
</feature>
<sequence length="95" mass="10153">MLSVTKDVKSISRGISSVSELVGRIEGYGGRGRRGRKKREGAATRGRKLSSHSATFSGSSSSAPSLSLKLMEEMDEIEDICIFDGFIENAGISVL</sequence>
<evidence type="ECO:0000313" key="3">
    <source>
        <dbReference type="Proteomes" id="UP001057375"/>
    </source>
</evidence>
<dbReference type="Proteomes" id="UP001057375">
    <property type="component" value="Unassembled WGS sequence"/>
</dbReference>
<protein>
    <submittedName>
        <fullName evidence="2">Uncharacterized protein</fullName>
    </submittedName>
</protein>
<organism evidence="2 3">
    <name type="scientific">Aduncisulcus paluster</name>
    <dbReference type="NCBI Taxonomy" id="2918883"/>
    <lineage>
        <taxon>Eukaryota</taxon>
        <taxon>Metamonada</taxon>
        <taxon>Carpediemonas-like organisms</taxon>
        <taxon>Aduncisulcus</taxon>
    </lineage>
</organism>
<proteinExistence type="predicted"/>
<feature type="compositionally biased region" description="Low complexity" evidence="1">
    <location>
        <begin position="51"/>
        <end position="64"/>
    </location>
</feature>
<dbReference type="EMBL" id="BQXS01008849">
    <property type="protein sequence ID" value="GKT30523.1"/>
    <property type="molecule type" value="Genomic_DNA"/>
</dbReference>
<accession>A0ABQ5KGA2</accession>
<evidence type="ECO:0000256" key="1">
    <source>
        <dbReference type="SAM" id="MobiDB-lite"/>
    </source>
</evidence>
<feature type="region of interest" description="Disordered" evidence="1">
    <location>
        <begin position="27"/>
        <end position="64"/>
    </location>
</feature>
<name>A0ABQ5KGA2_9EUKA</name>
<keyword evidence="3" id="KW-1185">Reference proteome</keyword>
<comment type="caution">
    <text evidence="2">The sequence shown here is derived from an EMBL/GenBank/DDBJ whole genome shotgun (WGS) entry which is preliminary data.</text>
</comment>
<feature type="compositionally biased region" description="Basic residues" evidence="1">
    <location>
        <begin position="31"/>
        <end position="50"/>
    </location>
</feature>
<evidence type="ECO:0000313" key="2">
    <source>
        <dbReference type="EMBL" id="GKT30523.1"/>
    </source>
</evidence>
<reference evidence="2" key="1">
    <citation type="submission" date="2022-03" db="EMBL/GenBank/DDBJ databases">
        <title>Draft genome sequence of Aduncisulcus paluster, a free-living microaerophilic Fornicata.</title>
        <authorList>
            <person name="Yuyama I."/>
            <person name="Kume K."/>
            <person name="Tamura T."/>
            <person name="Inagaki Y."/>
            <person name="Hashimoto T."/>
        </authorList>
    </citation>
    <scope>NUCLEOTIDE SEQUENCE</scope>
    <source>
        <strain evidence="2">NY0171</strain>
    </source>
</reference>